<dbReference type="Proteomes" id="UP000072874">
    <property type="component" value="Chromosome 6"/>
</dbReference>
<dbReference type="VEuPathDB" id="PlasmoDB:PY17X_0616200"/>
<dbReference type="OMA" id="FCFIIAP"/>
<proteinExistence type="predicted"/>
<dbReference type="OrthoDB" id="369853at2759"/>
<dbReference type="VEuPathDB" id="PlasmoDB:PY05325"/>
<sequence>MQVEKRIDSRNFDFVLPVHVDIDQINEINKTCKYISGNVNPEIYTKNTNNKITKIIGGDYNYEIVNENSNKNEEEVIKKKIIIGNGSSSIVCTTLIGPTANNLMFTKGIELTQLNIRIKNMQGYRTEREKIFEEIVAKNFEQVIDHSLYKFQQFNIKVQILQEASYILSSIINSITLNFICNNISMNYVINSVNIGIIDKEKYKNFLEKKYAVSSLLPEATIKIQNQVNISKLCSDNKYDNTFINNENNEKNDKPMYEHEIIYNSLKNSLFYEHNNNRYIPKIILDPLDKEIELYCSSAFCFIIAPDFNKILSNILIKSNIGISNDIFKISKSYACKFSHLLHEHVRKSFNEHLTRLETTLSSNYFF</sequence>
<dbReference type="Gene3D" id="3.30.230.70">
    <property type="entry name" value="GHMP Kinase, N-terminal domain"/>
    <property type="match status" value="1"/>
</dbReference>
<dbReference type="KEGG" id="pyo:PY17X_0616200"/>
<dbReference type="VEuPathDB" id="PlasmoDB:Py17XNL_000600712"/>
<evidence type="ECO:0000313" key="2">
    <source>
        <dbReference type="EMBL" id="VTZ75400.1"/>
    </source>
</evidence>
<dbReference type="EMBL" id="LM993660">
    <property type="protein sequence ID" value="VTZ75400.1"/>
    <property type="molecule type" value="Genomic_DNA"/>
</dbReference>
<gene>
    <name evidence="2" type="ORF">PY17X_0616200</name>
    <name evidence="1" type="ORF">PYYM_0615300</name>
</gene>
<dbReference type="InterPro" id="IPR027408">
    <property type="entry name" value="PNPase/RNase_PH_dom_sf"/>
</dbReference>
<dbReference type="VEuPathDB" id="PlasmoDB:PYYM_0615300"/>
<protein>
    <submittedName>
        <fullName evidence="2">Uncharacterized protein</fullName>
    </submittedName>
</protein>
<evidence type="ECO:0000313" key="3">
    <source>
        <dbReference type="Proteomes" id="UP000072874"/>
    </source>
</evidence>
<name>A0A078KH61_PLAYE</name>
<accession>A0A078KH61</accession>
<dbReference type="EMBL" id="LK934634">
    <property type="protein sequence ID" value="CDU17013.1"/>
    <property type="molecule type" value="Genomic_DNA"/>
</dbReference>
<evidence type="ECO:0000313" key="4">
    <source>
        <dbReference type="Proteomes" id="UP000072904"/>
    </source>
</evidence>
<dbReference type="AlphaFoldDB" id="A0A078KH61"/>
<reference evidence="2" key="4">
    <citation type="submission" date="2019-05" db="EMBL/GenBank/DDBJ databases">
        <authorList>
            <consortium name="Pathogen Informatics"/>
        </authorList>
    </citation>
    <scope>NUCLEOTIDE SEQUENCE</scope>
    <source>
        <strain evidence="2">17X</strain>
    </source>
</reference>
<reference evidence="1" key="3">
    <citation type="submission" date="2014-05" db="EMBL/GenBank/DDBJ databases">
        <authorList>
            <person name="Aslett A.Martin."/>
            <person name="De Silva Nishadi"/>
        </authorList>
    </citation>
    <scope>NUCLEOTIDE SEQUENCE</scope>
    <source>
        <strain evidence="1">YM</strain>
    </source>
</reference>
<evidence type="ECO:0000313" key="1">
    <source>
        <dbReference type="EMBL" id="CDU17013.1"/>
    </source>
</evidence>
<dbReference type="RefSeq" id="XP_725768.1">
    <property type="nucleotide sequence ID" value="XM_720675.1"/>
</dbReference>
<reference evidence="2" key="2">
    <citation type="submission" date="2014-05" db="EMBL/GenBank/DDBJ databases">
        <authorList>
            <person name="Aslett M.A."/>
            <person name="De Silva N."/>
        </authorList>
    </citation>
    <scope>NUCLEOTIDE SEQUENCE</scope>
    <source>
        <strain evidence="2">17X</strain>
    </source>
</reference>
<dbReference type="GeneID" id="3791107"/>
<dbReference type="Proteomes" id="UP000072904">
    <property type="component" value="Chromosome 6"/>
</dbReference>
<reference evidence="3 4" key="1">
    <citation type="journal article" date="2014" name="BMC Biol.">
        <title>A comprehensive evaluation of rodent malaria parasite genomes and gene expression.</title>
        <authorList>
            <person name="Otto T.D."/>
            <person name="Bohme U."/>
            <person name="Jackson A.P."/>
            <person name="Hunt M."/>
            <person name="Franke-Fayard B."/>
            <person name="Hoeijmakers W.A."/>
            <person name="Religa A.A."/>
            <person name="Robertson L."/>
            <person name="Sanders M."/>
            <person name="Ogun S.A."/>
            <person name="Cunningham D."/>
            <person name="Erhart A."/>
            <person name="Billker O."/>
            <person name="Khan S.M."/>
            <person name="Stunnenberg H.G."/>
            <person name="Langhorne J."/>
            <person name="Holder A.A."/>
            <person name="Waters A.P."/>
            <person name="Newbold C.I."/>
            <person name="Pain A."/>
            <person name="Berriman M."/>
            <person name="Janse C.J."/>
        </authorList>
    </citation>
    <scope>NUCLEOTIDE SEQUENCE [LARGE SCALE GENOMIC DNA]</scope>
    <source>
        <strain evidence="2 3">17X</strain>
        <strain evidence="1 4">YM</strain>
    </source>
</reference>
<organism evidence="2 3">
    <name type="scientific">Plasmodium yoelii</name>
    <dbReference type="NCBI Taxonomy" id="5861"/>
    <lineage>
        <taxon>Eukaryota</taxon>
        <taxon>Sar</taxon>
        <taxon>Alveolata</taxon>
        <taxon>Apicomplexa</taxon>
        <taxon>Aconoidasida</taxon>
        <taxon>Haemosporida</taxon>
        <taxon>Plasmodiidae</taxon>
        <taxon>Plasmodium</taxon>
        <taxon>Plasmodium (Vinckeia)</taxon>
    </lineage>
</organism>